<evidence type="ECO:0000313" key="1">
    <source>
        <dbReference type="EMBL" id="NUW33866.1"/>
    </source>
</evidence>
<organism evidence="1 2">
    <name type="scientific">Nonomuraea montanisoli</name>
    <dbReference type="NCBI Taxonomy" id="2741721"/>
    <lineage>
        <taxon>Bacteria</taxon>
        <taxon>Bacillati</taxon>
        <taxon>Actinomycetota</taxon>
        <taxon>Actinomycetes</taxon>
        <taxon>Streptosporangiales</taxon>
        <taxon>Streptosporangiaceae</taxon>
        <taxon>Nonomuraea</taxon>
    </lineage>
</organism>
<protein>
    <submittedName>
        <fullName evidence="1">Uncharacterized protein</fullName>
    </submittedName>
</protein>
<evidence type="ECO:0000313" key="2">
    <source>
        <dbReference type="Proteomes" id="UP000586042"/>
    </source>
</evidence>
<reference evidence="1 2" key="1">
    <citation type="submission" date="2020-06" db="EMBL/GenBank/DDBJ databases">
        <title>Nonomuraea sp. SMC257, a novel actinomycete isolated from soil.</title>
        <authorList>
            <person name="Chanama M."/>
        </authorList>
    </citation>
    <scope>NUCLEOTIDE SEQUENCE [LARGE SCALE GENOMIC DNA]</scope>
    <source>
        <strain evidence="1 2">SMC257</strain>
    </source>
</reference>
<dbReference type="AlphaFoldDB" id="A0A7Y6I982"/>
<sequence>MASWTSRYRSGEYVAVWDDMRAYGAAGVPENLREDADEVARETMQRVAANLDVLVDRLSSANYAFAHPDTVRRTPTGDDLEAIIRAETVVGPLPIAVRACLAVIGSVDLCGDGGSLLPHVRYHTPPHRTCHVGPDPLVLHSGQMLWNELSSRVGDLSLGCACTDPEEDEPCSFHAYGFAFSIAPDRAAKENFSGADQCVHLPTANPDPQLEGVWVTEPVSLVEYLRLSLAWAGFPGYSIRPAHVPLPSFLERLGSKLLEF</sequence>
<keyword evidence="2" id="KW-1185">Reference proteome</keyword>
<gene>
    <name evidence="1" type="ORF">HTZ77_20870</name>
</gene>
<name>A0A7Y6I982_9ACTN</name>
<comment type="caution">
    <text evidence="1">The sequence shown here is derived from an EMBL/GenBank/DDBJ whole genome shotgun (WGS) entry which is preliminary data.</text>
</comment>
<dbReference type="Proteomes" id="UP000586042">
    <property type="component" value="Unassembled WGS sequence"/>
</dbReference>
<dbReference type="EMBL" id="JABWGN010000007">
    <property type="protein sequence ID" value="NUW33866.1"/>
    <property type="molecule type" value="Genomic_DNA"/>
</dbReference>
<dbReference type="RefSeq" id="WP_175591284.1">
    <property type="nucleotide sequence ID" value="NZ_JABWGN010000007.1"/>
</dbReference>
<proteinExistence type="predicted"/>
<accession>A0A7Y6I982</accession>